<evidence type="ECO:0000313" key="3">
    <source>
        <dbReference type="Proteomes" id="UP000288623"/>
    </source>
</evidence>
<organism evidence="2 3">
    <name type="scientific">Candidatus Kurthia intestinigallinarum</name>
    <dbReference type="NCBI Taxonomy" id="1562256"/>
    <lineage>
        <taxon>Bacteria</taxon>
        <taxon>Bacillati</taxon>
        <taxon>Bacillota</taxon>
        <taxon>Bacilli</taxon>
        <taxon>Bacillales</taxon>
        <taxon>Caryophanaceae</taxon>
        <taxon>Kurthia</taxon>
    </lineage>
</organism>
<name>A0A433RPW5_9BACL</name>
<feature type="transmembrane region" description="Helical" evidence="1">
    <location>
        <begin position="35"/>
        <end position="56"/>
    </location>
</feature>
<keyword evidence="1" id="KW-0812">Transmembrane</keyword>
<comment type="caution">
    <text evidence="2">The sequence shown here is derived from an EMBL/GenBank/DDBJ whole genome shotgun (WGS) entry which is preliminary data.</text>
</comment>
<protein>
    <submittedName>
        <fullName evidence="2">Uncharacterized protein</fullName>
    </submittedName>
</protein>
<dbReference type="EMBL" id="JTFC01000042">
    <property type="protein sequence ID" value="RUS52461.1"/>
    <property type="molecule type" value="Genomic_DNA"/>
</dbReference>
<evidence type="ECO:0000313" key="2">
    <source>
        <dbReference type="EMBL" id="RUS52461.1"/>
    </source>
</evidence>
<proteinExistence type="predicted"/>
<gene>
    <name evidence="2" type="ORF">QI30_17000</name>
</gene>
<keyword evidence="3" id="KW-1185">Reference proteome</keyword>
<reference evidence="2 3" key="1">
    <citation type="submission" date="2014-11" db="EMBL/GenBank/DDBJ databases">
        <title>Genome sequence and analysis of novel Kurthia sp.</title>
        <authorList>
            <person name="Lawson J.N."/>
            <person name="Gonzalez J.E."/>
            <person name="Rinauldi L."/>
            <person name="Xuan Z."/>
            <person name="Firman A."/>
            <person name="Shaddox L."/>
            <person name="Trudeau A."/>
            <person name="Shah S."/>
            <person name="Reiman D."/>
        </authorList>
    </citation>
    <scope>NUCLEOTIDE SEQUENCE [LARGE SCALE GENOMIC DNA]</scope>
    <source>
        <strain evidence="2 3">3B1D</strain>
    </source>
</reference>
<dbReference type="Proteomes" id="UP000288623">
    <property type="component" value="Unassembled WGS sequence"/>
</dbReference>
<dbReference type="RefSeq" id="WP_126991795.1">
    <property type="nucleotide sequence ID" value="NZ_JTFC01000042.1"/>
</dbReference>
<accession>A0A433RPW5</accession>
<sequence length="213" mass="24512">MSHISVFGFIFLIVLVLVVALVSRKLFIKIRLGKSIKWIALGYVAVLLLGAILTSISEPTAKQVSAEQRQQMDAYNKQLLQQFNNKKIMIPEDNMWVQDVDTAEEYYIHENEEVRYKIVRSNKLTNTVEGKVYYLKYATKQMNLTGELPSLIIDEGENEVDIRRKDMPTVKVLTDRLDFIKDEGFQVDDVEGDVFQDVLVLLEVPKNLNVVKE</sequence>
<dbReference type="AlphaFoldDB" id="A0A433RPW5"/>
<keyword evidence="1" id="KW-1133">Transmembrane helix</keyword>
<feature type="transmembrane region" description="Helical" evidence="1">
    <location>
        <begin position="6"/>
        <end position="23"/>
    </location>
</feature>
<evidence type="ECO:0000256" key="1">
    <source>
        <dbReference type="SAM" id="Phobius"/>
    </source>
</evidence>
<keyword evidence="1" id="KW-0472">Membrane</keyword>